<protein>
    <submittedName>
        <fullName evidence="5">LytTR family DNA-binding domain-containing protein</fullName>
    </submittedName>
</protein>
<keyword evidence="1" id="KW-0597">Phosphoprotein</keyword>
<keyword evidence="2" id="KW-0175">Coiled coil</keyword>
<evidence type="ECO:0000313" key="6">
    <source>
        <dbReference type="Proteomes" id="UP001165367"/>
    </source>
</evidence>
<dbReference type="InterPro" id="IPR007492">
    <property type="entry name" value="LytTR_DNA-bd_dom"/>
</dbReference>
<dbReference type="InterPro" id="IPR001789">
    <property type="entry name" value="Sig_transdc_resp-reg_receiver"/>
</dbReference>
<dbReference type="Proteomes" id="UP001165367">
    <property type="component" value="Unassembled WGS sequence"/>
</dbReference>
<name>A0ABS9KXN3_9BACT</name>
<dbReference type="EMBL" id="JAKLTR010000017">
    <property type="protein sequence ID" value="MCG2617070.1"/>
    <property type="molecule type" value="Genomic_DNA"/>
</dbReference>
<dbReference type="PROSITE" id="PS50110">
    <property type="entry name" value="RESPONSE_REGULATORY"/>
    <property type="match status" value="1"/>
</dbReference>
<dbReference type="SUPFAM" id="SSF52172">
    <property type="entry name" value="CheY-like"/>
    <property type="match status" value="1"/>
</dbReference>
<dbReference type="GO" id="GO:0003677">
    <property type="term" value="F:DNA binding"/>
    <property type="evidence" value="ECO:0007669"/>
    <property type="project" value="UniProtKB-KW"/>
</dbReference>
<dbReference type="SMART" id="SM00448">
    <property type="entry name" value="REC"/>
    <property type="match status" value="1"/>
</dbReference>
<organism evidence="5 6">
    <name type="scientific">Terrimonas ginsenosidimutans</name>
    <dbReference type="NCBI Taxonomy" id="2908004"/>
    <lineage>
        <taxon>Bacteria</taxon>
        <taxon>Pseudomonadati</taxon>
        <taxon>Bacteroidota</taxon>
        <taxon>Chitinophagia</taxon>
        <taxon>Chitinophagales</taxon>
        <taxon>Chitinophagaceae</taxon>
        <taxon>Terrimonas</taxon>
    </lineage>
</organism>
<evidence type="ECO:0000256" key="2">
    <source>
        <dbReference type="SAM" id="Coils"/>
    </source>
</evidence>
<feature type="modified residue" description="4-aspartylphosphate" evidence="1">
    <location>
        <position position="54"/>
    </location>
</feature>
<dbReference type="PANTHER" id="PTHR37299:SF1">
    <property type="entry name" value="STAGE 0 SPORULATION PROTEIN A HOMOLOG"/>
    <property type="match status" value="1"/>
</dbReference>
<keyword evidence="5" id="KW-0238">DNA-binding</keyword>
<evidence type="ECO:0000259" key="3">
    <source>
        <dbReference type="PROSITE" id="PS50110"/>
    </source>
</evidence>
<reference evidence="5" key="1">
    <citation type="submission" date="2022-01" db="EMBL/GenBank/DDBJ databases">
        <authorList>
            <person name="Jo J.-H."/>
            <person name="Im W.-T."/>
        </authorList>
    </citation>
    <scope>NUCLEOTIDE SEQUENCE</scope>
    <source>
        <strain evidence="5">NA20</strain>
    </source>
</reference>
<dbReference type="PANTHER" id="PTHR37299">
    <property type="entry name" value="TRANSCRIPTIONAL REGULATOR-RELATED"/>
    <property type="match status" value="1"/>
</dbReference>
<proteinExistence type="predicted"/>
<feature type="coiled-coil region" evidence="2">
    <location>
        <begin position="104"/>
        <end position="144"/>
    </location>
</feature>
<dbReference type="PROSITE" id="PS50930">
    <property type="entry name" value="HTH_LYTTR"/>
    <property type="match status" value="1"/>
</dbReference>
<gene>
    <name evidence="5" type="ORF">LZZ85_22430</name>
</gene>
<dbReference type="Gene3D" id="3.40.50.2300">
    <property type="match status" value="1"/>
</dbReference>
<dbReference type="Pfam" id="PF04397">
    <property type="entry name" value="LytTR"/>
    <property type="match status" value="1"/>
</dbReference>
<dbReference type="InterPro" id="IPR011006">
    <property type="entry name" value="CheY-like_superfamily"/>
</dbReference>
<evidence type="ECO:0000259" key="4">
    <source>
        <dbReference type="PROSITE" id="PS50930"/>
    </source>
</evidence>
<feature type="domain" description="Response regulatory" evidence="3">
    <location>
        <begin position="2"/>
        <end position="115"/>
    </location>
</feature>
<keyword evidence="6" id="KW-1185">Reference proteome</keyword>
<evidence type="ECO:0000256" key="1">
    <source>
        <dbReference type="PROSITE-ProRule" id="PRU00169"/>
    </source>
</evidence>
<comment type="caution">
    <text evidence="5">The sequence shown here is derived from an EMBL/GenBank/DDBJ whole genome shotgun (WGS) entry which is preliminary data.</text>
</comment>
<dbReference type="RefSeq" id="WP_237875607.1">
    <property type="nucleotide sequence ID" value="NZ_JAKLTR010000017.1"/>
</dbReference>
<dbReference type="Pfam" id="PF00072">
    <property type="entry name" value="Response_reg"/>
    <property type="match status" value="1"/>
</dbReference>
<dbReference type="Gene3D" id="2.40.50.1020">
    <property type="entry name" value="LytTr DNA-binding domain"/>
    <property type="match status" value="1"/>
</dbReference>
<evidence type="ECO:0000313" key="5">
    <source>
        <dbReference type="EMBL" id="MCG2617070.1"/>
    </source>
</evidence>
<accession>A0ABS9KXN3</accession>
<dbReference type="InterPro" id="IPR046947">
    <property type="entry name" value="LytR-like"/>
</dbReference>
<feature type="domain" description="HTH LytTR-type" evidence="4">
    <location>
        <begin position="143"/>
        <end position="246"/>
    </location>
</feature>
<dbReference type="SMART" id="SM00850">
    <property type="entry name" value="LytTR"/>
    <property type="match status" value="1"/>
</dbReference>
<sequence length="246" mass="28305">MKTVLIDDEKNNLDNLRQLLNAYCPSVQIVGAAINAAEGKKIIHEQKPDLLFLDIQMPQKTGFDLLRELDDYSFEVIFVTAYDHFAIQAVRFAAVDYLLKPVNIEELRAAVDRAESRGRQKKQNQQLENLLQLLHQKKDEHRIALATLKETRFVNTRAIIRCESSNNYTSFFLKDGEKLIVSKPIYEFEEMLEGYGFLRPHQSHLVNRIYIKSLLKEDGGTLLLEDGSLVPVSRSKKEEVLRSLSQ</sequence>